<comment type="caution">
    <text evidence="2">The sequence shown here is derived from an EMBL/GenBank/DDBJ whole genome shotgun (WGS) entry which is preliminary data.</text>
</comment>
<dbReference type="Proteomes" id="UP000053279">
    <property type="component" value="Unassembled WGS sequence"/>
</dbReference>
<evidence type="ECO:0000256" key="1">
    <source>
        <dbReference type="SAM" id="MobiDB-lite"/>
    </source>
</evidence>
<feature type="compositionally biased region" description="Low complexity" evidence="1">
    <location>
        <begin position="294"/>
        <end position="320"/>
    </location>
</feature>
<evidence type="ECO:0000313" key="3">
    <source>
        <dbReference type="Proteomes" id="UP000053279"/>
    </source>
</evidence>
<keyword evidence="3" id="KW-1185">Reference proteome</keyword>
<accession>R1FU32</accession>
<proteinExistence type="predicted"/>
<dbReference type="AlphaFoldDB" id="R1FU32"/>
<feature type="compositionally biased region" description="Polar residues" evidence="1">
    <location>
        <begin position="321"/>
        <end position="336"/>
    </location>
</feature>
<sequence length="346" mass="39277">MALAAYVNQTLDTLLNRYISEISRLKGLTTDDFAKESLDADIKTYSEIMGAMKEVSCQLEGQLDPKVNSDLKYVLENFVSKALKDNEDLSQLYRKILDAYNQEIFSKGDEALVILLSKIYWETLKILGNPDPINGQYYRNVSRQDRENAAKNKGIIEELLGEALLRHWTSRGKKITKGEIMNNLASRVVSFYKAWDGVKGKIVSDIEWLTPSIEVKDAVEKLVMELDKSYLSFIQGLIIAAYNKRSDPEHIITVLKYLNGKDFFKNVFSEIYNDIGSYINQLQPQIAQYLQLNQPAGQQQGQQGNQPQQPPQVQNQPMQPKISNLSSPLQKNNLNIPQPKVIKSSP</sequence>
<organism evidence="2 3">
    <name type="scientific">Nanobsidianus stetteri</name>
    <dbReference type="NCBI Taxonomy" id="1294122"/>
    <lineage>
        <taxon>Archaea</taxon>
        <taxon>Nanobdellota</taxon>
        <taxon>Candidatus Nanoarchaeia</taxon>
        <taxon>Nanoarchaeales</taxon>
        <taxon>Nanopusillaceae</taxon>
        <taxon>Candidatus Nanobsidianus</taxon>
    </lineage>
</organism>
<protein>
    <submittedName>
        <fullName evidence="2">Uncharacterized protein</fullName>
    </submittedName>
</protein>
<reference evidence="2 3" key="1">
    <citation type="submission" date="2013-02" db="EMBL/GenBank/DDBJ databases">
        <title>Insights into archaeal evolution and symbiosis from the genomes of a Nanoarchaeon and its crenarchaeal host from Yellowstone National Park.</title>
        <authorList>
            <person name="Podar M."/>
            <person name="Makarova K.S."/>
            <person name="Graham D.E."/>
            <person name="Wolf Y.I."/>
            <person name="Koonin E.V."/>
            <person name="Reysenbach A.-L."/>
        </authorList>
    </citation>
    <scope>NUCLEOTIDE SEQUENCE [LARGE SCALE GENOMIC DNA]</scope>
</reference>
<evidence type="ECO:0000313" key="2">
    <source>
        <dbReference type="EMBL" id="EOD42610.1"/>
    </source>
</evidence>
<gene>
    <name evidence="2" type="ORF">Nst1_340</name>
</gene>
<feature type="region of interest" description="Disordered" evidence="1">
    <location>
        <begin position="294"/>
        <end position="346"/>
    </location>
</feature>
<dbReference type="EMBL" id="APJZ01000002">
    <property type="protein sequence ID" value="EOD42610.1"/>
    <property type="molecule type" value="Genomic_DNA"/>
</dbReference>
<name>R1FU32_NANST</name>